<dbReference type="InterPro" id="IPR028994">
    <property type="entry name" value="Integrin_alpha_N"/>
</dbReference>
<accession>A0ABU7RVC0</accession>
<dbReference type="RefSeq" id="WP_331215583.1">
    <property type="nucleotide sequence ID" value="NZ_JAZGQK010000015.1"/>
</dbReference>
<protein>
    <submittedName>
        <fullName evidence="3">VCBS repeat-containing protein</fullName>
    </submittedName>
</protein>
<keyword evidence="2" id="KW-0732">Signal</keyword>
<organism evidence="3 4">
    <name type="scientific">Plantactinospora sonchi</name>
    <dbReference type="NCBI Taxonomy" id="1544735"/>
    <lineage>
        <taxon>Bacteria</taxon>
        <taxon>Bacillati</taxon>
        <taxon>Actinomycetota</taxon>
        <taxon>Actinomycetes</taxon>
        <taxon>Micromonosporales</taxon>
        <taxon>Micromonosporaceae</taxon>
        <taxon>Plantactinospora</taxon>
    </lineage>
</organism>
<evidence type="ECO:0000313" key="3">
    <source>
        <dbReference type="EMBL" id="MEE6260472.1"/>
    </source>
</evidence>
<feature type="chain" id="PRO_5045530526" evidence="2">
    <location>
        <begin position="22"/>
        <end position="233"/>
    </location>
</feature>
<evidence type="ECO:0000256" key="2">
    <source>
        <dbReference type="SAM" id="SignalP"/>
    </source>
</evidence>
<name>A0ABU7RVC0_9ACTN</name>
<evidence type="ECO:0000313" key="4">
    <source>
        <dbReference type="Proteomes" id="UP001332243"/>
    </source>
</evidence>
<feature type="region of interest" description="Disordered" evidence="1">
    <location>
        <begin position="162"/>
        <end position="233"/>
    </location>
</feature>
<sequence length="233" mass="24479">MWKRRLAVLVSGVLIGSLAMAAPPAQAGIEGDPIWGDLNGDRRLDRVELGSSSDQQRCAVRVQWSGPGAVEEHVYTPPGATLPVSHCPGMGAAVDLAGDGRAELVLGSFHGSPIGADGSILVLRDFVPEVLTTANIQLNEIGTADFNGDGLTDVFWWSNQGEGFGTRVPGHAQGDQGQGQRRGEPRRGADHRRPAPVRLPQHPRSALRGGLPAHRDAQTAGHLRLPAGSGRAG</sequence>
<dbReference type="EMBL" id="JAZGQK010000015">
    <property type="protein sequence ID" value="MEE6260472.1"/>
    <property type="molecule type" value="Genomic_DNA"/>
</dbReference>
<gene>
    <name evidence="3" type="ORF">V1633_18470</name>
</gene>
<evidence type="ECO:0000256" key="1">
    <source>
        <dbReference type="SAM" id="MobiDB-lite"/>
    </source>
</evidence>
<proteinExistence type="predicted"/>
<feature type="compositionally biased region" description="Basic and acidic residues" evidence="1">
    <location>
        <begin position="181"/>
        <end position="193"/>
    </location>
</feature>
<keyword evidence="4" id="KW-1185">Reference proteome</keyword>
<reference evidence="3 4" key="1">
    <citation type="submission" date="2024-01" db="EMBL/GenBank/DDBJ databases">
        <title>Genome insights into Plantactinospora sonchi sp. nov.</title>
        <authorList>
            <person name="Wang L."/>
        </authorList>
    </citation>
    <scope>NUCLEOTIDE SEQUENCE [LARGE SCALE GENOMIC DNA]</scope>
    <source>
        <strain evidence="3 4">NEAU-QY2</strain>
    </source>
</reference>
<feature type="signal peptide" evidence="2">
    <location>
        <begin position="1"/>
        <end position="21"/>
    </location>
</feature>
<dbReference type="Proteomes" id="UP001332243">
    <property type="component" value="Unassembled WGS sequence"/>
</dbReference>
<dbReference type="SUPFAM" id="SSF69318">
    <property type="entry name" value="Integrin alpha N-terminal domain"/>
    <property type="match status" value="1"/>
</dbReference>
<comment type="caution">
    <text evidence="3">The sequence shown here is derived from an EMBL/GenBank/DDBJ whole genome shotgun (WGS) entry which is preliminary data.</text>
</comment>